<reference evidence="1 2" key="1">
    <citation type="submission" date="2021-06" db="EMBL/GenBank/DDBJ databases">
        <title>Caerostris darwini draft genome.</title>
        <authorList>
            <person name="Kono N."/>
            <person name="Arakawa K."/>
        </authorList>
    </citation>
    <scope>NUCLEOTIDE SEQUENCE [LARGE SCALE GENOMIC DNA]</scope>
</reference>
<keyword evidence="2" id="KW-1185">Reference proteome</keyword>
<dbReference type="EMBL" id="BPLQ01014730">
    <property type="protein sequence ID" value="GIY82680.1"/>
    <property type="molecule type" value="Genomic_DNA"/>
</dbReference>
<proteinExistence type="predicted"/>
<name>A0AAV4WMN7_9ARAC</name>
<organism evidence="1 2">
    <name type="scientific">Caerostris darwini</name>
    <dbReference type="NCBI Taxonomy" id="1538125"/>
    <lineage>
        <taxon>Eukaryota</taxon>
        <taxon>Metazoa</taxon>
        <taxon>Ecdysozoa</taxon>
        <taxon>Arthropoda</taxon>
        <taxon>Chelicerata</taxon>
        <taxon>Arachnida</taxon>
        <taxon>Araneae</taxon>
        <taxon>Araneomorphae</taxon>
        <taxon>Entelegynae</taxon>
        <taxon>Araneoidea</taxon>
        <taxon>Araneidae</taxon>
        <taxon>Caerostris</taxon>
    </lineage>
</organism>
<protein>
    <submittedName>
        <fullName evidence="1">Uncharacterized protein</fullName>
    </submittedName>
</protein>
<accession>A0AAV4WMN7</accession>
<comment type="caution">
    <text evidence="1">The sequence shown here is derived from an EMBL/GenBank/DDBJ whole genome shotgun (WGS) entry which is preliminary data.</text>
</comment>
<gene>
    <name evidence="1" type="ORF">CDAR_485961</name>
</gene>
<evidence type="ECO:0000313" key="1">
    <source>
        <dbReference type="EMBL" id="GIY82680.1"/>
    </source>
</evidence>
<dbReference type="Proteomes" id="UP001054837">
    <property type="component" value="Unassembled WGS sequence"/>
</dbReference>
<dbReference type="AlphaFoldDB" id="A0AAV4WMN7"/>
<sequence length="105" mass="11997">MSDDTSDRQGCSATCNGETLTDDLGAEQTVLSLFNCAADAYRTTTPFPLPWVSPLRKKHSSQKRRPHSFCFSEITSRMLIKLTSQLCTDLDHFWRFKLPPLYDSY</sequence>
<evidence type="ECO:0000313" key="2">
    <source>
        <dbReference type="Proteomes" id="UP001054837"/>
    </source>
</evidence>